<evidence type="ECO:0000256" key="7">
    <source>
        <dbReference type="ARBA" id="ARBA00023136"/>
    </source>
</evidence>
<evidence type="ECO:0000259" key="10">
    <source>
        <dbReference type="PROSITE" id="PS50850"/>
    </source>
</evidence>
<dbReference type="NCBIfam" id="TIGR00710">
    <property type="entry name" value="efflux_Bcr_CflA"/>
    <property type="match status" value="1"/>
</dbReference>
<feature type="compositionally biased region" description="Low complexity" evidence="9">
    <location>
        <begin position="394"/>
        <end position="428"/>
    </location>
</feature>
<keyword evidence="4" id="KW-1003">Cell membrane</keyword>
<sequence>MLKNTGITIALAMLSMVGALGIDAYLPSFPAIIQDFQATPLAVQQTLSIYVGAMAITTLFAGTLSDSFGRRPTVIVSLLLFTAGSALAIFAKDIQVLLLARGLQGVAAGFGAVLSRTIVQDRFQGAEAQRVMALIMMVFSIAPSFAPVIGGWLQATFGWHSVFIMLTGYGLVLWLIWQLGIPETLPKAQRMPLQLGRIVGNYGKVLFHRVFILRVLSIALVFIGVAIYISSAAPYIINILGLSETSFAWMFIPMTLGMLGGSSTSRRLARKVAPSRLTFVGFVLMLGATFTSVVYTSVATPQVPWAVIPLGIYTLGMTLAVPGMTVQVLSIFPQMRGLAASLQSFVQMGIFALVSAFVAPLLFHSAQWLAIAHFTGVVIAALLWALGPRHEAGAGAAPAGHAPGTPGPQGAPAASGTAAAPAIAQPAPEKSAPSSDTSKARS</sequence>
<dbReference type="InterPro" id="IPR036259">
    <property type="entry name" value="MFS_trans_sf"/>
</dbReference>
<keyword evidence="5 8" id="KW-0812">Transmembrane</keyword>
<dbReference type="STRING" id="887898.HMPREF0551_0734"/>
<dbReference type="GO" id="GO:0005886">
    <property type="term" value="C:plasma membrane"/>
    <property type="evidence" value="ECO:0007669"/>
    <property type="project" value="UniProtKB-SubCell"/>
</dbReference>
<dbReference type="EMBL" id="AEQP01000003">
    <property type="protein sequence ID" value="EFV95246.1"/>
    <property type="molecule type" value="Genomic_DNA"/>
</dbReference>
<keyword evidence="7 8" id="KW-0472">Membrane</keyword>
<dbReference type="PANTHER" id="PTHR43124:SF3">
    <property type="entry name" value="CHLORAMPHENICOL EFFLUX PUMP RV0191"/>
    <property type="match status" value="1"/>
</dbReference>
<comment type="caution">
    <text evidence="11">The sequence shown here is derived from an EMBL/GenBank/DDBJ whole genome shotgun (WGS) entry which is preliminary data.</text>
</comment>
<evidence type="ECO:0000256" key="1">
    <source>
        <dbReference type="ARBA" id="ARBA00004651"/>
    </source>
</evidence>
<dbReference type="InterPro" id="IPR011701">
    <property type="entry name" value="MFS"/>
</dbReference>
<feature type="transmembrane region" description="Helical" evidence="8">
    <location>
        <begin position="277"/>
        <end position="298"/>
    </location>
</feature>
<feature type="transmembrane region" description="Helical" evidence="8">
    <location>
        <begin position="310"/>
        <end position="332"/>
    </location>
</feature>
<dbReference type="SUPFAM" id="SSF103473">
    <property type="entry name" value="MFS general substrate transporter"/>
    <property type="match status" value="1"/>
</dbReference>
<feature type="compositionally biased region" description="Polar residues" evidence="9">
    <location>
        <begin position="432"/>
        <end position="442"/>
    </location>
</feature>
<feature type="transmembrane region" description="Helical" evidence="8">
    <location>
        <begin position="159"/>
        <end position="181"/>
    </location>
</feature>
<feature type="transmembrane region" description="Helical" evidence="8">
    <location>
        <begin position="368"/>
        <end position="386"/>
    </location>
</feature>
<evidence type="ECO:0000256" key="2">
    <source>
        <dbReference type="ARBA" id="ARBA00006236"/>
    </source>
</evidence>
<gene>
    <name evidence="11" type="ORF">HMPREF0551_0734</name>
</gene>
<dbReference type="Proteomes" id="UP000011021">
    <property type="component" value="Unassembled WGS sequence"/>
</dbReference>
<dbReference type="PROSITE" id="PS00216">
    <property type="entry name" value="SUGAR_TRANSPORT_1"/>
    <property type="match status" value="1"/>
</dbReference>
<evidence type="ECO:0000256" key="9">
    <source>
        <dbReference type="SAM" id="MobiDB-lite"/>
    </source>
</evidence>
<dbReference type="PANTHER" id="PTHR43124">
    <property type="entry name" value="PURINE EFFLUX PUMP PBUE"/>
    <property type="match status" value="1"/>
</dbReference>
<feature type="region of interest" description="Disordered" evidence="9">
    <location>
        <begin position="394"/>
        <end position="442"/>
    </location>
</feature>
<evidence type="ECO:0000313" key="12">
    <source>
        <dbReference type="Proteomes" id="UP000011021"/>
    </source>
</evidence>
<dbReference type="CDD" id="cd17320">
    <property type="entry name" value="MFS_MdfA_MDR_like"/>
    <property type="match status" value="1"/>
</dbReference>
<evidence type="ECO:0000256" key="6">
    <source>
        <dbReference type="ARBA" id="ARBA00022989"/>
    </source>
</evidence>
<feature type="transmembrane region" description="Helical" evidence="8">
    <location>
        <begin position="47"/>
        <end position="65"/>
    </location>
</feature>
<keyword evidence="8" id="KW-0997">Cell inner membrane</keyword>
<dbReference type="PROSITE" id="PS50850">
    <property type="entry name" value="MFS"/>
    <property type="match status" value="1"/>
</dbReference>
<feature type="domain" description="Major facilitator superfamily (MFS) profile" evidence="10">
    <location>
        <begin position="7"/>
        <end position="393"/>
    </location>
</feature>
<dbReference type="Pfam" id="PF07690">
    <property type="entry name" value="MFS_1"/>
    <property type="match status" value="1"/>
</dbReference>
<evidence type="ECO:0000256" key="8">
    <source>
        <dbReference type="RuleBase" id="RU365088"/>
    </source>
</evidence>
<feature type="transmembrane region" description="Helical" evidence="8">
    <location>
        <begin position="344"/>
        <end position="362"/>
    </location>
</feature>
<reference evidence="11 12" key="1">
    <citation type="submission" date="2010-12" db="EMBL/GenBank/DDBJ databases">
        <authorList>
            <person name="Muzny D."/>
            <person name="Qin X."/>
            <person name="Deng J."/>
            <person name="Jiang H."/>
            <person name="Liu Y."/>
            <person name="Qu J."/>
            <person name="Song X.-Z."/>
            <person name="Zhang L."/>
            <person name="Thornton R."/>
            <person name="Coyle M."/>
            <person name="Francisco L."/>
            <person name="Jackson L."/>
            <person name="Javaid M."/>
            <person name="Korchina V."/>
            <person name="Kovar C."/>
            <person name="Mata R."/>
            <person name="Mathew T."/>
            <person name="Ngo R."/>
            <person name="Nguyen L."/>
            <person name="Nguyen N."/>
            <person name="Okwuonu G."/>
            <person name="Ongeri F."/>
            <person name="Pham C."/>
            <person name="Simmons D."/>
            <person name="Wilczek-Boney K."/>
            <person name="Hale W."/>
            <person name="Jakkamsetti A."/>
            <person name="Pham P."/>
            <person name="Ruth R."/>
            <person name="San Lucas F."/>
            <person name="Warren J."/>
            <person name="Zhang J."/>
            <person name="Zhao Z."/>
            <person name="Zhou C."/>
            <person name="Zhu D."/>
            <person name="Lee S."/>
            <person name="Bess C."/>
            <person name="Blankenburg K."/>
            <person name="Forbes L."/>
            <person name="Fu Q."/>
            <person name="Gubbala S."/>
            <person name="Hirani K."/>
            <person name="Jayaseelan J.C."/>
            <person name="Lara F."/>
            <person name="Munidasa M."/>
            <person name="Palculict T."/>
            <person name="Patil S."/>
            <person name="Pu L.-L."/>
            <person name="Saada N."/>
            <person name="Tang L."/>
            <person name="Weissenberger G."/>
            <person name="Zhu Y."/>
            <person name="Hemphill L."/>
            <person name="Shang Y."/>
            <person name="Youmans B."/>
            <person name="Ayvaz T."/>
            <person name="Ross M."/>
            <person name="Santibanez J."/>
            <person name="Aqrawi P."/>
            <person name="Gross S."/>
            <person name="Joshi V."/>
            <person name="Fowler G."/>
            <person name="Nazareth L."/>
            <person name="Reid J."/>
            <person name="Worley K."/>
            <person name="Petrosino J."/>
            <person name="Highlander S."/>
            <person name="Gibbs R."/>
        </authorList>
    </citation>
    <scope>NUCLEOTIDE SEQUENCE [LARGE SCALE GENOMIC DNA]</scope>
    <source>
        <strain evidence="11 12">ATCC 51599</strain>
    </source>
</reference>
<protein>
    <recommendedName>
        <fullName evidence="8">Bcr/CflA family efflux transporter</fullName>
    </recommendedName>
</protein>
<keyword evidence="3 8" id="KW-0813">Transport</keyword>
<dbReference type="Gene3D" id="1.20.1720.10">
    <property type="entry name" value="Multidrug resistance protein D"/>
    <property type="match status" value="1"/>
</dbReference>
<dbReference type="GO" id="GO:0042910">
    <property type="term" value="F:xenobiotic transmembrane transporter activity"/>
    <property type="evidence" value="ECO:0007669"/>
    <property type="project" value="InterPro"/>
</dbReference>
<feature type="transmembrane region" description="Helical" evidence="8">
    <location>
        <begin position="211"/>
        <end position="229"/>
    </location>
</feature>
<keyword evidence="6 8" id="KW-1133">Transmembrane helix</keyword>
<dbReference type="InterPro" id="IPR004812">
    <property type="entry name" value="Efflux_drug-R_Bcr/CmlA"/>
</dbReference>
<comment type="subcellular location">
    <subcellularLocation>
        <location evidence="8">Cell inner membrane</location>
        <topology evidence="8">Multi-pass membrane protein</topology>
    </subcellularLocation>
    <subcellularLocation>
        <location evidence="1">Cell membrane</location>
        <topology evidence="1">Multi-pass membrane protein</topology>
    </subcellularLocation>
</comment>
<comment type="caution">
    <text evidence="8">Lacks conserved residue(s) required for the propagation of feature annotation.</text>
</comment>
<evidence type="ECO:0000256" key="4">
    <source>
        <dbReference type="ARBA" id="ARBA00022475"/>
    </source>
</evidence>
<evidence type="ECO:0000256" key="3">
    <source>
        <dbReference type="ARBA" id="ARBA00022448"/>
    </source>
</evidence>
<dbReference type="eggNOG" id="COG2814">
    <property type="taxonomic scope" value="Bacteria"/>
</dbReference>
<feature type="transmembrane region" description="Helical" evidence="8">
    <location>
        <begin position="72"/>
        <end position="91"/>
    </location>
</feature>
<feature type="transmembrane region" description="Helical" evidence="8">
    <location>
        <begin position="97"/>
        <end position="119"/>
    </location>
</feature>
<name>E7RW71_9BURK</name>
<evidence type="ECO:0000256" key="5">
    <source>
        <dbReference type="ARBA" id="ARBA00022692"/>
    </source>
</evidence>
<dbReference type="InterPro" id="IPR050189">
    <property type="entry name" value="MFS_Efflux_Transporters"/>
</dbReference>
<dbReference type="InterPro" id="IPR020846">
    <property type="entry name" value="MFS_dom"/>
</dbReference>
<dbReference type="RefSeq" id="WP_005672877.1">
    <property type="nucleotide sequence ID" value="NZ_CP146288.1"/>
</dbReference>
<dbReference type="HOGENOM" id="CLU_001265_47_1_4"/>
<proteinExistence type="inferred from homology"/>
<dbReference type="InterPro" id="IPR005829">
    <property type="entry name" value="Sugar_transporter_CS"/>
</dbReference>
<evidence type="ECO:0000313" key="11">
    <source>
        <dbReference type="EMBL" id="EFV95246.1"/>
    </source>
</evidence>
<dbReference type="GO" id="GO:1990961">
    <property type="term" value="P:xenobiotic detoxification by transmembrane export across the plasma membrane"/>
    <property type="evidence" value="ECO:0007669"/>
    <property type="project" value="InterPro"/>
</dbReference>
<keyword evidence="12" id="KW-1185">Reference proteome</keyword>
<comment type="similarity">
    <text evidence="2 8">Belongs to the major facilitator superfamily. Bcr/CmlA family.</text>
</comment>
<dbReference type="AlphaFoldDB" id="E7RW71"/>
<accession>E7RW71</accession>
<feature type="transmembrane region" description="Helical" evidence="8">
    <location>
        <begin position="7"/>
        <end position="27"/>
    </location>
</feature>
<feature type="transmembrane region" description="Helical" evidence="8">
    <location>
        <begin position="131"/>
        <end position="153"/>
    </location>
</feature>
<organism evidence="11 12">
    <name type="scientific">Lautropia mirabilis ATCC 51599</name>
    <dbReference type="NCBI Taxonomy" id="887898"/>
    <lineage>
        <taxon>Bacteria</taxon>
        <taxon>Pseudomonadati</taxon>
        <taxon>Pseudomonadota</taxon>
        <taxon>Betaproteobacteria</taxon>
        <taxon>Burkholderiales</taxon>
        <taxon>Burkholderiaceae</taxon>
        <taxon>Lautropia</taxon>
    </lineage>
</organism>